<dbReference type="AlphaFoldDB" id="A5BMX3"/>
<evidence type="ECO:0000313" key="2">
    <source>
        <dbReference type="EMBL" id="CAN74773.1"/>
    </source>
</evidence>
<dbReference type="PANTHER" id="PTHR47592">
    <property type="entry name" value="PBF68 PROTEIN"/>
    <property type="match status" value="1"/>
</dbReference>
<feature type="domain" description="Retrovirus-related Pol polyprotein from transposon TNT 1-94-like beta-barrel" evidence="1">
    <location>
        <begin position="67"/>
        <end position="122"/>
    </location>
</feature>
<name>A5BMX3_VITVI</name>
<dbReference type="Pfam" id="PF22936">
    <property type="entry name" value="Pol_BBD"/>
    <property type="match status" value="1"/>
</dbReference>
<organism evidence="2">
    <name type="scientific">Vitis vinifera</name>
    <name type="common">Grape</name>
    <dbReference type="NCBI Taxonomy" id="29760"/>
    <lineage>
        <taxon>Eukaryota</taxon>
        <taxon>Viridiplantae</taxon>
        <taxon>Streptophyta</taxon>
        <taxon>Embryophyta</taxon>
        <taxon>Tracheophyta</taxon>
        <taxon>Spermatophyta</taxon>
        <taxon>Magnoliopsida</taxon>
        <taxon>eudicotyledons</taxon>
        <taxon>Gunneridae</taxon>
        <taxon>Pentapetalae</taxon>
        <taxon>rosids</taxon>
        <taxon>Vitales</taxon>
        <taxon>Vitaceae</taxon>
        <taxon>Viteae</taxon>
        <taxon>Vitis</taxon>
    </lineage>
</organism>
<reference evidence="2" key="1">
    <citation type="journal article" date="2007" name="PLoS ONE">
        <title>The first genome sequence of an elite grapevine cultivar (Pinot noir Vitis vinifera L.): coping with a highly heterozygous genome.</title>
        <authorList>
            <person name="Velasco R."/>
            <person name="Zharkikh A."/>
            <person name="Troggio M."/>
            <person name="Cartwright D.A."/>
            <person name="Cestaro A."/>
            <person name="Pruss D."/>
            <person name="Pindo M."/>
            <person name="FitzGerald L.M."/>
            <person name="Vezzulli S."/>
            <person name="Reid J."/>
            <person name="Malacarne G."/>
            <person name="Iliev D."/>
            <person name="Coppola G."/>
            <person name="Wardell B."/>
            <person name="Micheletti D."/>
            <person name="Macalma T."/>
            <person name="Facci M."/>
            <person name="Mitchell J.T."/>
            <person name="Perazzolli M."/>
            <person name="Eldredge G."/>
            <person name="Gatto P."/>
            <person name="Oyzerski R."/>
            <person name="Moretto M."/>
            <person name="Gutin N."/>
            <person name="Stefanini M."/>
            <person name="Chen Y."/>
            <person name="Segala C."/>
            <person name="Davenport C."/>
            <person name="Dematte L."/>
            <person name="Mraz A."/>
            <person name="Battilana J."/>
            <person name="Stormo K."/>
            <person name="Costa F."/>
            <person name="Tao Q."/>
            <person name="Si-Ammour A."/>
            <person name="Harkins T."/>
            <person name="Lackey A."/>
            <person name="Perbost C."/>
            <person name="Taillon B."/>
            <person name="Stella A."/>
            <person name="Solovyev V."/>
            <person name="Fawcett J.A."/>
            <person name="Sterck L."/>
            <person name="Vandepoele K."/>
            <person name="Grando S.M."/>
            <person name="Toppo S."/>
            <person name="Moser C."/>
            <person name="Lanchbury J."/>
            <person name="Bogden R."/>
            <person name="Skolnick M."/>
            <person name="Sgaramella V."/>
            <person name="Bhatnagar S.K."/>
            <person name="Fontana P."/>
            <person name="Gutin A."/>
            <person name="Van de Peer Y."/>
            <person name="Salamini F."/>
            <person name="Viola R."/>
        </authorList>
    </citation>
    <scope>NUCLEOTIDE SEQUENCE</scope>
</reference>
<protein>
    <recommendedName>
        <fullName evidence="1">Retrovirus-related Pol polyprotein from transposon TNT 1-94-like beta-barrel domain-containing protein</fullName>
    </recommendedName>
</protein>
<dbReference type="InterPro" id="IPR054722">
    <property type="entry name" value="PolX-like_BBD"/>
</dbReference>
<gene>
    <name evidence="2" type="ORF">VITISV_005245</name>
</gene>
<proteinExistence type="predicted"/>
<dbReference type="EMBL" id="AM465074">
    <property type="protein sequence ID" value="CAN74773.1"/>
    <property type="molecule type" value="Genomic_DNA"/>
</dbReference>
<sequence>MTKDRDVLSQIHDYHLWINDLAIEDIKLPEHFVAAQCRHRKRIEKSNSKANLAEAEVITTVISSEEGEEQVFMVDSRSTPVIGKGKVLFKLTFGKVLALSDVLHVPDIRWNLVSVSLLGKAGVRI</sequence>
<accession>A5BMX3</accession>
<dbReference type="PANTHER" id="PTHR47592:SF27">
    <property type="entry name" value="OS08G0421700 PROTEIN"/>
    <property type="match status" value="1"/>
</dbReference>
<evidence type="ECO:0000259" key="1">
    <source>
        <dbReference type="Pfam" id="PF22936"/>
    </source>
</evidence>